<feature type="compositionally biased region" description="Basic and acidic residues" evidence="1">
    <location>
        <begin position="1"/>
        <end position="13"/>
    </location>
</feature>
<feature type="region of interest" description="Disordered" evidence="1">
    <location>
        <begin position="1"/>
        <end position="73"/>
    </location>
</feature>
<evidence type="ECO:0000313" key="2">
    <source>
        <dbReference type="EMBL" id="MED6145111.1"/>
    </source>
</evidence>
<gene>
    <name evidence="2" type="ORF">PIB30_021920</name>
</gene>
<proteinExistence type="predicted"/>
<dbReference type="Proteomes" id="UP001341840">
    <property type="component" value="Unassembled WGS sequence"/>
</dbReference>
<organism evidence="2 3">
    <name type="scientific">Stylosanthes scabra</name>
    <dbReference type="NCBI Taxonomy" id="79078"/>
    <lineage>
        <taxon>Eukaryota</taxon>
        <taxon>Viridiplantae</taxon>
        <taxon>Streptophyta</taxon>
        <taxon>Embryophyta</taxon>
        <taxon>Tracheophyta</taxon>
        <taxon>Spermatophyta</taxon>
        <taxon>Magnoliopsida</taxon>
        <taxon>eudicotyledons</taxon>
        <taxon>Gunneridae</taxon>
        <taxon>Pentapetalae</taxon>
        <taxon>rosids</taxon>
        <taxon>fabids</taxon>
        <taxon>Fabales</taxon>
        <taxon>Fabaceae</taxon>
        <taxon>Papilionoideae</taxon>
        <taxon>50 kb inversion clade</taxon>
        <taxon>dalbergioids sensu lato</taxon>
        <taxon>Dalbergieae</taxon>
        <taxon>Pterocarpus clade</taxon>
        <taxon>Stylosanthes</taxon>
    </lineage>
</organism>
<feature type="compositionally biased region" description="Basic residues" evidence="1">
    <location>
        <begin position="46"/>
        <end position="56"/>
    </location>
</feature>
<feature type="compositionally biased region" description="Basic and acidic residues" evidence="1">
    <location>
        <begin position="20"/>
        <end position="45"/>
    </location>
</feature>
<keyword evidence="3" id="KW-1185">Reference proteome</keyword>
<dbReference type="EMBL" id="JASCZI010090694">
    <property type="protein sequence ID" value="MED6145111.1"/>
    <property type="molecule type" value="Genomic_DNA"/>
</dbReference>
<evidence type="ECO:0000256" key="1">
    <source>
        <dbReference type="SAM" id="MobiDB-lite"/>
    </source>
</evidence>
<accession>A0ABU6T8W9</accession>
<name>A0ABU6T8W9_9FABA</name>
<reference evidence="2 3" key="1">
    <citation type="journal article" date="2023" name="Plants (Basel)">
        <title>Bridging the Gap: Combining Genomics and Transcriptomics Approaches to Understand Stylosanthes scabra, an Orphan Legume from the Brazilian Caatinga.</title>
        <authorList>
            <person name="Ferreira-Neto J.R.C."/>
            <person name="da Silva M.D."/>
            <person name="Binneck E."/>
            <person name="de Melo N.F."/>
            <person name="da Silva R.H."/>
            <person name="de Melo A.L.T.M."/>
            <person name="Pandolfi V."/>
            <person name="Bustamante F.O."/>
            <person name="Brasileiro-Vidal A.C."/>
            <person name="Benko-Iseppon A.M."/>
        </authorList>
    </citation>
    <scope>NUCLEOTIDE SEQUENCE [LARGE SCALE GENOMIC DNA]</scope>
    <source>
        <tissue evidence="2">Leaves</tissue>
    </source>
</reference>
<evidence type="ECO:0000313" key="3">
    <source>
        <dbReference type="Proteomes" id="UP001341840"/>
    </source>
</evidence>
<protein>
    <submittedName>
        <fullName evidence="2">Uncharacterized protein</fullName>
    </submittedName>
</protein>
<feature type="compositionally biased region" description="Polar residues" evidence="1">
    <location>
        <begin position="60"/>
        <end position="69"/>
    </location>
</feature>
<comment type="caution">
    <text evidence="2">The sequence shown here is derived from an EMBL/GenBank/DDBJ whole genome shotgun (WGS) entry which is preliminary data.</text>
</comment>
<sequence length="89" mass="10629">MLKKGAGEERECRNGGWIESDERIPKGGEIERRGREKVSMEDMKIKRVWYPKRSRRRNDTPNQHNSTRSPHCKDQSDLLMFELRFRLIA</sequence>